<evidence type="ECO:0000313" key="2">
    <source>
        <dbReference type="EMBL" id="AEE12792.1"/>
    </source>
</evidence>
<name>F4KK67_PORAD</name>
<dbReference type="RefSeq" id="WP_013760293.1">
    <property type="nucleotide sequence ID" value="NC_015501.1"/>
</dbReference>
<dbReference type="HOGENOM" id="CLU_089286_1_0_10"/>
<keyword evidence="3" id="KW-1185">Reference proteome</keyword>
<dbReference type="OrthoDB" id="1491885at2"/>
<dbReference type="Proteomes" id="UP000006545">
    <property type="component" value="Chromosome"/>
</dbReference>
<protein>
    <recommendedName>
        <fullName evidence="4">DUF4294 domain-containing protein</fullName>
    </recommendedName>
</protein>
<sequence length="210" mass="24097">MKYFSKIFICSLSLLSLLSAKGLKGADVPPIYSDMSESFMQAPDTLAEEDIVSILLPEVRVSGTPHKPLTKSERYAYWRRVRDVKKVLPIAEELSGMIIETYEYVETFPTERERREHLSRVKKELVKEYTPRMKDLTLGQGLLLIKLVNRETGSTGYEIVKSIYGGFTATWYNAFAKLYGGNLNMKFDPEHVEDDAVTERIIYLWKNGLL</sequence>
<dbReference type="eggNOG" id="ENOG502Z7JA">
    <property type="taxonomic scope" value="Bacteria"/>
</dbReference>
<dbReference type="AlphaFoldDB" id="F4KK67"/>
<dbReference type="EMBL" id="CP002689">
    <property type="protein sequence ID" value="AEE12792.1"/>
    <property type="molecule type" value="Genomic_DNA"/>
</dbReference>
<accession>F4KK67</accession>
<evidence type="ECO:0000313" key="3">
    <source>
        <dbReference type="Proteomes" id="UP000006545"/>
    </source>
</evidence>
<proteinExistence type="predicted"/>
<keyword evidence="1" id="KW-0732">Signal</keyword>
<dbReference type="KEGG" id="pah:Poras_0849"/>
<feature type="chain" id="PRO_5003310041" description="DUF4294 domain-containing protein" evidence="1">
    <location>
        <begin position="26"/>
        <end position="210"/>
    </location>
</feature>
<evidence type="ECO:0008006" key="4">
    <source>
        <dbReference type="Google" id="ProtNLM"/>
    </source>
</evidence>
<reference evidence="3" key="1">
    <citation type="submission" date="2011-04" db="EMBL/GenBank/DDBJ databases">
        <title>The complete genome of Porphyromonas asaccharolytica DSM 20707.</title>
        <authorList>
            <person name="Lucas S."/>
            <person name="Han J."/>
            <person name="Lapidus A."/>
            <person name="Bruce D."/>
            <person name="Goodwin L."/>
            <person name="Pitluck S."/>
            <person name="Peters L."/>
            <person name="Kyrpides N."/>
            <person name="Mavromatis K."/>
            <person name="Ivanova N."/>
            <person name="Ovchinnikova G."/>
            <person name="Pagani I."/>
            <person name="Lu M."/>
            <person name="Detter J.C."/>
            <person name="Tapia R."/>
            <person name="Han C."/>
            <person name="Land M."/>
            <person name="Hauser L."/>
            <person name="Markowitz V."/>
            <person name="Cheng J.-F."/>
            <person name="Hugenholtz P."/>
            <person name="Woyke T."/>
            <person name="Wu D."/>
            <person name="Gronow S."/>
            <person name="Wellnitz S."/>
            <person name="Brambilla E."/>
            <person name="Klenk H.-P."/>
            <person name="Eisen J.A."/>
        </authorList>
    </citation>
    <scope>NUCLEOTIDE SEQUENCE [LARGE SCALE GENOMIC DNA]</scope>
    <source>
        <strain evidence="3">ATCC 25260 / DSM 20707 / VPI 4198</strain>
    </source>
</reference>
<dbReference type="InterPro" id="IPR025636">
    <property type="entry name" value="DUF4294"/>
</dbReference>
<dbReference type="Pfam" id="PF14127">
    <property type="entry name" value="DUF4294"/>
    <property type="match status" value="1"/>
</dbReference>
<dbReference type="STRING" id="879243.Poras_0849"/>
<gene>
    <name evidence="2" type="ordered locus">Poras_0849</name>
</gene>
<evidence type="ECO:0000256" key="1">
    <source>
        <dbReference type="SAM" id="SignalP"/>
    </source>
</evidence>
<feature type="signal peptide" evidence="1">
    <location>
        <begin position="1"/>
        <end position="25"/>
    </location>
</feature>
<organism evidence="2 3">
    <name type="scientific">Porphyromonas asaccharolytica (strain ATCC 25260 / DSM 20707 / BCRC 10618 / CCUG 7834 / JCM 6326 / LMG 13178 / VPI 4198 / B440)</name>
    <name type="common">Bacteroides asaccharolyticus</name>
    <dbReference type="NCBI Taxonomy" id="879243"/>
    <lineage>
        <taxon>Bacteria</taxon>
        <taxon>Pseudomonadati</taxon>
        <taxon>Bacteroidota</taxon>
        <taxon>Bacteroidia</taxon>
        <taxon>Bacteroidales</taxon>
        <taxon>Porphyromonadaceae</taxon>
        <taxon>Porphyromonas</taxon>
    </lineage>
</organism>